<gene>
    <name evidence="1" type="ORF">MLD38_029670</name>
</gene>
<keyword evidence="2" id="KW-1185">Reference proteome</keyword>
<evidence type="ECO:0000313" key="1">
    <source>
        <dbReference type="EMBL" id="KAI4331483.1"/>
    </source>
</evidence>
<accession>A0ACB9N4E4</accession>
<protein>
    <submittedName>
        <fullName evidence="1">Uncharacterized protein</fullName>
    </submittedName>
</protein>
<reference evidence="2" key="1">
    <citation type="journal article" date="2023" name="Front. Plant Sci.">
        <title>Chromosomal-level genome assembly of Melastoma candidum provides insights into trichome evolution.</title>
        <authorList>
            <person name="Zhong Y."/>
            <person name="Wu W."/>
            <person name="Sun C."/>
            <person name="Zou P."/>
            <person name="Liu Y."/>
            <person name="Dai S."/>
            <person name="Zhou R."/>
        </authorList>
    </citation>
    <scope>NUCLEOTIDE SEQUENCE [LARGE SCALE GENOMIC DNA]</scope>
</reference>
<sequence length="116" mass="12690">MREKDSGSGRSPTLNRKVVASAANRGADHTDIPKSAKSKLYEVCASRHWKPPSFDCCIVRGPIHCRKFGYKVSVAVEGKEAVIVECFGELRPAKKAAAEQAAEGVLWYLKHLGYAT</sequence>
<proteinExistence type="predicted"/>
<organism evidence="1 2">
    <name type="scientific">Melastoma candidum</name>
    <dbReference type="NCBI Taxonomy" id="119954"/>
    <lineage>
        <taxon>Eukaryota</taxon>
        <taxon>Viridiplantae</taxon>
        <taxon>Streptophyta</taxon>
        <taxon>Embryophyta</taxon>
        <taxon>Tracheophyta</taxon>
        <taxon>Spermatophyta</taxon>
        <taxon>Magnoliopsida</taxon>
        <taxon>eudicotyledons</taxon>
        <taxon>Gunneridae</taxon>
        <taxon>Pentapetalae</taxon>
        <taxon>rosids</taxon>
        <taxon>malvids</taxon>
        <taxon>Myrtales</taxon>
        <taxon>Melastomataceae</taxon>
        <taxon>Melastomatoideae</taxon>
        <taxon>Melastomateae</taxon>
        <taxon>Melastoma</taxon>
    </lineage>
</organism>
<comment type="caution">
    <text evidence="1">The sequence shown here is derived from an EMBL/GenBank/DDBJ whole genome shotgun (WGS) entry which is preliminary data.</text>
</comment>
<dbReference type="EMBL" id="CM042887">
    <property type="protein sequence ID" value="KAI4331483.1"/>
    <property type="molecule type" value="Genomic_DNA"/>
</dbReference>
<name>A0ACB9N4E4_9MYRT</name>
<dbReference type="Proteomes" id="UP001057402">
    <property type="component" value="Chromosome 8"/>
</dbReference>
<evidence type="ECO:0000313" key="2">
    <source>
        <dbReference type="Proteomes" id="UP001057402"/>
    </source>
</evidence>